<gene>
    <name evidence="3" type="ORF">F6X38_08585</name>
</gene>
<sequence length="279" mass="29724">MRTLLVPVEPSIHAERILELAGLVAGAFGSLIEGFPLRSFGMSAIGWDPESLITVDPTHWNESQTAAEAKAKFVAFMRAKGIAEDGPGPGEAARWRWAHDRPEGDGFLGSYGRGFDLTVVGQPGSEPGASTISTLESALFESGGPILIAPPRPVAQFGETVAIAWNGSTETARTIAFAMPFLQRARRVLLLADDGALGHAPSGEAIRLRLVRNGVPADLKLLPEARIRSGEAILREAESAGCDLLVKGAYTQSRIRQMIFGGATQHILAKARMPVLMAH</sequence>
<protein>
    <submittedName>
        <fullName evidence="3">Universal stress protein</fullName>
    </submittedName>
</protein>
<dbReference type="PRINTS" id="PR01438">
    <property type="entry name" value="UNVRSLSTRESS"/>
</dbReference>
<evidence type="ECO:0000256" key="1">
    <source>
        <dbReference type="ARBA" id="ARBA00008791"/>
    </source>
</evidence>
<dbReference type="CDD" id="cd00293">
    <property type="entry name" value="USP-like"/>
    <property type="match status" value="1"/>
</dbReference>
<dbReference type="Proteomes" id="UP000432089">
    <property type="component" value="Unassembled WGS sequence"/>
</dbReference>
<evidence type="ECO:0000259" key="2">
    <source>
        <dbReference type="Pfam" id="PF00582"/>
    </source>
</evidence>
<reference evidence="3 4" key="1">
    <citation type="submission" date="2019-09" db="EMBL/GenBank/DDBJ databases">
        <title>YIM 132180 draft genome.</title>
        <authorList>
            <person name="Zhang K."/>
        </authorList>
    </citation>
    <scope>NUCLEOTIDE SEQUENCE [LARGE SCALE GENOMIC DNA]</scope>
    <source>
        <strain evidence="3 4">YIM 132180</strain>
    </source>
</reference>
<dbReference type="Pfam" id="PF00582">
    <property type="entry name" value="Usp"/>
    <property type="match status" value="1"/>
</dbReference>
<dbReference type="InterPro" id="IPR006016">
    <property type="entry name" value="UspA"/>
</dbReference>
<proteinExistence type="inferred from homology"/>
<dbReference type="EMBL" id="VZDO01000005">
    <property type="protein sequence ID" value="KAB0680228.1"/>
    <property type="molecule type" value="Genomic_DNA"/>
</dbReference>
<comment type="similarity">
    <text evidence="1">Belongs to the universal stress protein A family.</text>
</comment>
<dbReference type="RefSeq" id="WP_150969301.1">
    <property type="nucleotide sequence ID" value="NZ_VZDO01000005.1"/>
</dbReference>
<evidence type="ECO:0000313" key="4">
    <source>
        <dbReference type="Proteomes" id="UP000432089"/>
    </source>
</evidence>
<dbReference type="SUPFAM" id="SSF52402">
    <property type="entry name" value="Adenine nucleotide alpha hydrolases-like"/>
    <property type="match status" value="1"/>
</dbReference>
<dbReference type="Gene3D" id="3.40.50.12370">
    <property type="match status" value="1"/>
</dbReference>
<name>A0A7V7PQ20_9HYPH</name>
<dbReference type="AlphaFoldDB" id="A0A7V7PQ20"/>
<organism evidence="3 4">
    <name type="scientific">Plantimonas leprariae</name>
    <dbReference type="NCBI Taxonomy" id="2615207"/>
    <lineage>
        <taxon>Bacteria</taxon>
        <taxon>Pseudomonadati</taxon>
        <taxon>Pseudomonadota</taxon>
        <taxon>Alphaproteobacteria</taxon>
        <taxon>Hyphomicrobiales</taxon>
        <taxon>Aurantimonadaceae</taxon>
        <taxon>Plantimonas</taxon>
    </lineage>
</organism>
<accession>A0A7V7PQ20</accession>
<keyword evidence="4" id="KW-1185">Reference proteome</keyword>
<evidence type="ECO:0000313" key="3">
    <source>
        <dbReference type="EMBL" id="KAB0680228.1"/>
    </source>
</evidence>
<comment type="caution">
    <text evidence="3">The sequence shown here is derived from an EMBL/GenBank/DDBJ whole genome shotgun (WGS) entry which is preliminary data.</text>
</comment>
<feature type="domain" description="UspA" evidence="2">
    <location>
        <begin position="230"/>
        <end position="278"/>
    </location>
</feature>
<dbReference type="InterPro" id="IPR006015">
    <property type="entry name" value="Universal_stress_UspA"/>
</dbReference>